<evidence type="ECO:0000256" key="1">
    <source>
        <dbReference type="ARBA" id="ARBA00022598"/>
    </source>
</evidence>
<keyword evidence="4" id="KW-0648">Protein biosynthesis</keyword>
<organism evidence="7 8">
    <name type="scientific">Candidatus Falkowbacteria bacterium CG10_big_fil_rev_8_21_14_0_10_43_10</name>
    <dbReference type="NCBI Taxonomy" id="1974567"/>
    <lineage>
        <taxon>Bacteria</taxon>
        <taxon>Candidatus Falkowiibacteriota</taxon>
    </lineage>
</organism>
<evidence type="ECO:0000256" key="3">
    <source>
        <dbReference type="ARBA" id="ARBA00022840"/>
    </source>
</evidence>
<dbReference type="Gene3D" id="1.10.730.10">
    <property type="entry name" value="Isoleucyl-tRNA Synthetase, Domain 1"/>
    <property type="match status" value="1"/>
</dbReference>
<evidence type="ECO:0000256" key="2">
    <source>
        <dbReference type="ARBA" id="ARBA00022741"/>
    </source>
</evidence>
<name>A0A2H0V1M4_9BACT</name>
<dbReference type="GO" id="GO:0004812">
    <property type="term" value="F:aminoacyl-tRNA ligase activity"/>
    <property type="evidence" value="ECO:0007669"/>
    <property type="project" value="UniProtKB-KW"/>
</dbReference>
<keyword evidence="1" id="KW-0436">Ligase</keyword>
<protein>
    <recommendedName>
        <fullName evidence="6">Methionyl/Valyl/Leucyl/Isoleucyl-tRNA synthetase anticodon-binding domain-containing protein</fullName>
    </recommendedName>
</protein>
<dbReference type="InterPro" id="IPR013155">
    <property type="entry name" value="M/V/L/I-tRNA-synth_anticd-bd"/>
</dbReference>
<dbReference type="GO" id="GO:0006418">
    <property type="term" value="P:tRNA aminoacylation for protein translation"/>
    <property type="evidence" value="ECO:0007669"/>
    <property type="project" value="InterPro"/>
</dbReference>
<accession>A0A2H0V1M4</accession>
<keyword evidence="2" id="KW-0547">Nucleotide-binding</keyword>
<reference evidence="8" key="1">
    <citation type="submission" date="2017-09" db="EMBL/GenBank/DDBJ databases">
        <title>Depth-based differentiation of microbial function through sediment-hosted aquifers and enrichment of novel symbionts in the deep terrestrial subsurface.</title>
        <authorList>
            <person name="Probst A.J."/>
            <person name="Ladd B."/>
            <person name="Jarett J.K."/>
            <person name="Geller-Mcgrath D.E."/>
            <person name="Sieber C.M.K."/>
            <person name="Emerson J.B."/>
            <person name="Anantharaman K."/>
            <person name="Thomas B.C."/>
            <person name="Malmstrom R."/>
            <person name="Stieglmeier M."/>
            <person name="Klingl A."/>
            <person name="Woyke T."/>
            <person name="Ryan C.M."/>
            <person name="Banfield J.F."/>
        </authorList>
    </citation>
    <scope>NUCLEOTIDE SEQUENCE [LARGE SCALE GENOMIC DNA]</scope>
</reference>
<sequence>ENFRFSQAGERLRDFTWNDLADWYIEISKFQQGEQTNQVLTYVLQQLLKL</sequence>
<dbReference type="Pfam" id="PF08264">
    <property type="entry name" value="Anticodon_1"/>
    <property type="match status" value="1"/>
</dbReference>
<feature type="non-terminal residue" evidence="7">
    <location>
        <position position="1"/>
    </location>
</feature>
<dbReference type="Proteomes" id="UP000228626">
    <property type="component" value="Unassembled WGS sequence"/>
</dbReference>
<keyword evidence="5" id="KW-0030">Aminoacyl-tRNA synthetase</keyword>
<feature type="domain" description="Methionyl/Valyl/Leucyl/Isoleucyl-tRNA synthetase anticodon-binding" evidence="6">
    <location>
        <begin position="1"/>
        <end position="50"/>
    </location>
</feature>
<dbReference type="EMBL" id="PFAR01000039">
    <property type="protein sequence ID" value="PIR92991.1"/>
    <property type="molecule type" value="Genomic_DNA"/>
</dbReference>
<evidence type="ECO:0000313" key="7">
    <source>
        <dbReference type="EMBL" id="PIR92991.1"/>
    </source>
</evidence>
<dbReference type="InterPro" id="IPR009080">
    <property type="entry name" value="tRNAsynth_Ia_anticodon-bd"/>
</dbReference>
<dbReference type="SUPFAM" id="SSF47323">
    <property type="entry name" value="Anticodon-binding domain of a subclass of class I aminoacyl-tRNA synthetases"/>
    <property type="match status" value="1"/>
</dbReference>
<keyword evidence="3" id="KW-0067">ATP-binding</keyword>
<evidence type="ECO:0000256" key="4">
    <source>
        <dbReference type="ARBA" id="ARBA00022917"/>
    </source>
</evidence>
<proteinExistence type="predicted"/>
<feature type="non-terminal residue" evidence="7">
    <location>
        <position position="50"/>
    </location>
</feature>
<evidence type="ECO:0000256" key="5">
    <source>
        <dbReference type="ARBA" id="ARBA00023146"/>
    </source>
</evidence>
<dbReference type="AlphaFoldDB" id="A0A2H0V1M4"/>
<comment type="caution">
    <text evidence="7">The sequence shown here is derived from an EMBL/GenBank/DDBJ whole genome shotgun (WGS) entry which is preliminary data.</text>
</comment>
<dbReference type="GO" id="GO:0005524">
    <property type="term" value="F:ATP binding"/>
    <property type="evidence" value="ECO:0007669"/>
    <property type="project" value="UniProtKB-KW"/>
</dbReference>
<evidence type="ECO:0000313" key="8">
    <source>
        <dbReference type="Proteomes" id="UP000228626"/>
    </source>
</evidence>
<gene>
    <name evidence="7" type="ORF">COT99_03340</name>
</gene>
<evidence type="ECO:0000259" key="6">
    <source>
        <dbReference type="Pfam" id="PF08264"/>
    </source>
</evidence>